<dbReference type="NCBIfam" id="NF006850">
    <property type="entry name" value="PRK09358.1-6"/>
    <property type="match status" value="1"/>
</dbReference>
<evidence type="ECO:0000259" key="7">
    <source>
        <dbReference type="Pfam" id="PF00962"/>
    </source>
</evidence>
<feature type="binding site" evidence="6">
    <location>
        <position position="13"/>
    </location>
    <ligand>
        <name>Zn(2+)</name>
        <dbReference type="ChEBI" id="CHEBI:29105"/>
        <note>catalytic</note>
    </ligand>
</feature>
<reference evidence="8 9" key="1">
    <citation type="submission" date="2024-06" db="EMBL/GenBank/DDBJ databases">
        <title>Sorghum-associated microbial communities from plants grown in Nebraska, USA.</title>
        <authorList>
            <person name="Schachtman D."/>
        </authorList>
    </citation>
    <scope>NUCLEOTIDE SEQUENCE [LARGE SCALE GENOMIC DNA]</scope>
    <source>
        <strain evidence="8 9">2857</strain>
    </source>
</reference>
<comment type="catalytic activity">
    <reaction evidence="6">
        <text>adenine + H2O + H(+) = hypoxanthine + NH4(+)</text>
        <dbReference type="Rhea" id="RHEA:23688"/>
        <dbReference type="ChEBI" id="CHEBI:15377"/>
        <dbReference type="ChEBI" id="CHEBI:15378"/>
        <dbReference type="ChEBI" id="CHEBI:16708"/>
        <dbReference type="ChEBI" id="CHEBI:17368"/>
        <dbReference type="ChEBI" id="CHEBI:28938"/>
        <dbReference type="EC" id="3.5.4.2"/>
    </reaction>
</comment>
<sequence length="334" mass="36224">MMPMLPVAELHMHIEGSLEAELVVALARRNGIDLPTYDATELKNRYRFTDLQSFLDIYYANLAVMKTEQDFYDLGTAYLTRAAASGVRHAEMFFDLQTHTQNGVAQEAVFGGLTAAIDEARASSGITAELILCFLRHLGGEAATETMRDALPFRDRFIGVGLDSSELGYPPSLFAEAFGIAGSEGLHRVAHAGEEAGPEYVWEALDLLGVERIDHGNRATEDPALVARLRDEQIPLTVCPLSNIALKTAPPELADHLLPAMLAEGLLVSINSDDPAYFGGYVDDNFAAITAGLDLSPAQVGVLAENSFTSSFLPERQKESLRREVRAALAADGR</sequence>
<feature type="binding site" evidence="6">
    <location>
        <position position="11"/>
    </location>
    <ligand>
        <name>Zn(2+)</name>
        <dbReference type="ChEBI" id="CHEBI:29105"/>
        <note>catalytic</note>
    </ligand>
</feature>
<name>A0ABV2QMI4_9MICO</name>
<evidence type="ECO:0000256" key="6">
    <source>
        <dbReference type="HAMAP-Rule" id="MF_01962"/>
    </source>
</evidence>
<dbReference type="HAMAP" id="MF_01962">
    <property type="entry name" value="Adenine_deaminase"/>
    <property type="match status" value="1"/>
</dbReference>
<dbReference type="Gene3D" id="3.20.20.140">
    <property type="entry name" value="Metal-dependent hydrolases"/>
    <property type="match status" value="1"/>
</dbReference>
<evidence type="ECO:0000256" key="1">
    <source>
        <dbReference type="ARBA" id="ARBA00022490"/>
    </source>
</evidence>
<dbReference type="CDD" id="cd01320">
    <property type="entry name" value="ADA"/>
    <property type="match status" value="1"/>
</dbReference>
<keyword evidence="5 6" id="KW-0546">Nucleotide metabolism</keyword>
<dbReference type="PANTHER" id="PTHR43114:SF6">
    <property type="entry name" value="ADENINE DEAMINASE"/>
    <property type="match status" value="1"/>
</dbReference>
<feature type="binding site" evidence="6">
    <location>
        <position position="273"/>
    </location>
    <ligand>
        <name>Zn(2+)</name>
        <dbReference type="ChEBI" id="CHEBI:29105"/>
        <note>catalytic</note>
    </ligand>
</feature>
<organism evidence="8 9">
    <name type="scientific">Conyzicola nivalis</name>
    <dbReference type="NCBI Taxonomy" id="1477021"/>
    <lineage>
        <taxon>Bacteria</taxon>
        <taxon>Bacillati</taxon>
        <taxon>Actinomycetota</taxon>
        <taxon>Actinomycetes</taxon>
        <taxon>Micrococcales</taxon>
        <taxon>Microbacteriaceae</taxon>
        <taxon>Conyzicola</taxon>
    </lineage>
</organism>
<dbReference type="SUPFAM" id="SSF51556">
    <property type="entry name" value="Metallo-dependent hydrolases"/>
    <property type="match status" value="1"/>
</dbReference>
<keyword evidence="3 6" id="KW-0378">Hydrolase</keyword>
<dbReference type="InterPro" id="IPR001365">
    <property type="entry name" value="A_deaminase_dom"/>
</dbReference>
<dbReference type="EC" id="3.5.4.2" evidence="6"/>
<dbReference type="InterPro" id="IPR006330">
    <property type="entry name" value="Ado/ade_deaminase"/>
</dbReference>
<comment type="similarity">
    <text evidence="6">Belongs to the metallo-dependent hydrolases superfamily. Adenosine and AMP deaminases family. Adenine deaminase type 2 subfamily.</text>
</comment>
<dbReference type="Proteomes" id="UP001549257">
    <property type="component" value="Unassembled WGS sequence"/>
</dbReference>
<dbReference type="InterPro" id="IPR028892">
    <property type="entry name" value="ADE"/>
</dbReference>
<evidence type="ECO:0000313" key="9">
    <source>
        <dbReference type="Proteomes" id="UP001549257"/>
    </source>
</evidence>
<keyword evidence="4 6" id="KW-0862">Zinc</keyword>
<dbReference type="NCBIfam" id="TIGR01430">
    <property type="entry name" value="aden_deam"/>
    <property type="match status" value="1"/>
</dbReference>
<dbReference type="GO" id="GO:0016787">
    <property type="term" value="F:hydrolase activity"/>
    <property type="evidence" value="ECO:0007669"/>
    <property type="project" value="UniProtKB-KW"/>
</dbReference>
<feature type="site" description="Important for catalytic activity" evidence="6">
    <location>
        <position position="215"/>
    </location>
</feature>
<dbReference type="PANTHER" id="PTHR43114">
    <property type="entry name" value="ADENINE DEAMINASE"/>
    <property type="match status" value="1"/>
</dbReference>
<evidence type="ECO:0000256" key="3">
    <source>
        <dbReference type="ARBA" id="ARBA00022801"/>
    </source>
</evidence>
<evidence type="ECO:0000256" key="2">
    <source>
        <dbReference type="ARBA" id="ARBA00022723"/>
    </source>
</evidence>
<dbReference type="EMBL" id="JBEPSJ010000002">
    <property type="protein sequence ID" value="MET4582251.1"/>
    <property type="molecule type" value="Genomic_DNA"/>
</dbReference>
<accession>A0ABV2QMI4</accession>
<evidence type="ECO:0000313" key="8">
    <source>
        <dbReference type="EMBL" id="MET4582251.1"/>
    </source>
</evidence>
<dbReference type="InterPro" id="IPR006650">
    <property type="entry name" value="A/AMP_deam_AS"/>
</dbReference>
<feature type="domain" description="Adenosine deaminase" evidence="7">
    <location>
        <begin position="6"/>
        <end position="326"/>
    </location>
</feature>
<comment type="cofactor">
    <cofactor evidence="6">
        <name>Zn(2+)</name>
        <dbReference type="ChEBI" id="CHEBI:29105"/>
    </cofactor>
    <text evidence="6">Binds 1 zinc ion per subunit.</text>
</comment>
<dbReference type="PROSITE" id="PS00485">
    <property type="entry name" value="A_DEAMINASE"/>
    <property type="match status" value="1"/>
</dbReference>
<keyword evidence="1" id="KW-0963">Cytoplasm</keyword>
<evidence type="ECO:0000256" key="5">
    <source>
        <dbReference type="ARBA" id="ARBA00023080"/>
    </source>
</evidence>
<feature type="binding site" evidence="6">
    <location>
        <position position="274"/>
    </location>
    <ligand>
        <name>substrate</name>
    </ligand>
</feature>
<proteinExistence type="inferred from homology"/>
<comment type="caution">
    <text evidence="8">The sequence shown here is derived from an EMBL/GenBank/DDBJ whole genome shotgun (WGS) entry which is preliminary data.</text>
</comment>
<dbReference type="InterPro" id="IPR032466">
    <property type="entry name" value="Metal_Hydrolase"/>
</dbReference>
<comment type="function">
    <text evidence="6">Catalyzes the hydrolytic deamination of adenine to hypoxanthine. Plays an important role in the purine salvage pathway and in nitrogen catabolism.</text>
</comment>
<dbReference type="Pfam" id="PF00962">
    <property type="entry name" value="A_deaminase"/>
    <property type="match status" value="1"/>
</dbReference>
<feature type="binding site" evidence="6">
    <location>
        <position position="191"/>
    </location>
    <ligand>
        <name>Zn(2+)</name>
        <dbReference type="ChEBI" id="CHEBI:29105"/>
        <note>catalytic</note>
    </ligand>
</feature>
<protein>
    <recommendedName>
        <fullName evidence="6">Adenine deaminase</fullName>
        <shortName evidence="6">ADE</shortName>
        <ecNumber evidence="6">3.5.4.2</ecNumber>
    </recommendedName>
    <alternativeName>
        <fullName evidence="6">Adenine aminohydrolase</fullName>
        <shortName evidence="6">AAH</shortName>
    </alternativeName>
</protein>
<keyword evidence="9" id="KW-1185">Reference proteome</keyword>
<feature type="active site" description="Proton donor" evidence="6">
    <location>
        <position position="194"/>
    </location>
</feature>
<gene>
    <name evidence="8" type="ORF">ABIE21_001761</name>
</gene>
<evidence type="ECO:0000256" key="4">
    <source>
        <dbReference type="ARBA" id="ARBA00022833"/>
    </source>
</evidence>
<keyword evidence="2 6" id="KW-0479">Metal-binding</keyword>